<feature type="compositionally biased region" description="Basic residues" evidence="9">
    <location>
        <begin position="19"/>
        <end position="29"/>
    </location>
</feature>
<comment type="similarity">
    <text evidence="2 8">Belongs to the bacterial ribosomal protein bS20 family.</text>
</comment>
<feature type="compositionally biased region" description="Basic and acidic residues" evidence="9">
    <location>
        <begin position="1"/>
        <end position="18"/>
    </location>
</feature>
<dbReference type="AlphaFoldDB" id="A0A9X2L4G1"/>
<name>A0A9X2L4G1_9BACT</name>
<comment type="caution">
    <text evidence="10">The sequence shown here is derived from an EMBL/GenBank/DDBJ whole genome shotgun (WGS) entry which is preliminary data.</text>
</comment>
<dbReference type="GO" id="GO:0070181">
    <property type="term" value="F:small ribosomal subunit rRNA binding"/>
    <property type="evidence" value="ECO:0007669"/>
    <property type="project" value="TreeGrafter"/>
</dbReference>
<evidence type="ECO:0000256" key="5">
    <source>
        <dbReference type="ARBA" id="ARBA00022980"/>
    </source>
</evidence>
<keyword evidence="3 8" id="KW-0699">rRNA-binding</keyword>
<keyword evidence="11" id="KW-1185">Reference proteome</keyword>
<evidence type="ECO:0000256" key="3">
    <source>
        <dbReference type="ARBA" id="ARBA00022730"/>
    </source>
</evidence>
<keyword evidence="4 8" id="KW-0694">RNA-binding</keyword>
<dbReference type="Pfam" id="PF01649">
    <property type="entry name" value="Ribosomal_S20p"/>
    <property type="match status" value="1"/>
</dbReference>
<evidence type="ECO:0000256" key="4">
    <source>
        <dbReference type="ARBA" id="ARBA00022884"/>
    </source>
</evidence>
<accession>A0A9X2L4G1</accession>
<dbReference type="Gene3D" id="1.20.58.110">
    <property type="entry name" value="Ribosomal protein S20"/>
    <property type="match status" value="1"/>
</dbReference>
<evidence type="ECO:0000256" key="8">
    <source>
        <dbReference type="HAMAP-Rule" id="MF_00500"/>
    </source>
</evidence>
<evidence type="ECO:0000256" key="7">
    <source>
        <dbReference type="ARBA" id="ARBA00035136"/>
    </source>
</evidence>
<keyword evidence="5 8" id="KW-0689">Ribosomal protein</keyword>
<organism evidence="10 11">
    <name type="scientific">Gracilimonas sediminicola</name>
    <dbReference type="NCBI Taxonomy" id="2952158"/>
    <lineage>
        <taxon>Bacteria</taxon>
        <taxon>Pseudomonadati</taxon>
        <taxon>Balneolota</taxon>
        <taxon>Balneolia</taxon>
        <taxon>Balneolales</taxon>
        <taxon>Balneolaceae</taxon>
        <taxon>Gracilimonas</taxon>
    </lineage>
</organism>
<evidence type="ECO:0000313" key="10">
    <source>
        <dbReference type="EMBL" id="MCP9292193.1"/>
    </source>
</evidence>
<evidence type="ECO:0000256" key="1">
    <source>
        <dbReference type="ARBA" id="ARBA00003134"/>
    </source>
</evidence>
<protein>
    <recommendedName>
        <fullName evidence="7 8">Small ribosomal subunit protein bS20</fullName>
    </recommendedName>
</protein>
<dbReference type="EMBL" id="JANDBC010000002">
    <property type="protein sequence ID" value="MCP9292193.1"/>
    <property type="molecule type" value="Genomic_DNA"/>
</dbReference>
<dbReference type="GO" id="GO:0015935">
    <property type="term" value="C:small ribosomal subunit"/>
    <property type="evidence" value="ECO:0007669"/>
    <property type="project" value="TreeGrafter"/>
</dbReference>
<dbReference type="InterPro" id="IPR036510">
    <property type="entry name" value="Ribosomal_bS20_sf"/>
</dbReference>
<feature type="region of interest" description="Disordered" evidence="9">
    <location>
        <begin position="1"/>
        <end position="29"/>
    </location>
</feature>
<evidence type="ECO:0000256" key="2">
    <source>
        <dbReference type="ARBA" id="ARBA00007634"/>
    </source>
</evidence>
<reference evidence="10" key="1">
    <citation type="submission" date="2022-06" db="EMBL/GenBank/DDBJ databases">
        <title>Gracilimonas sp. CAU 1638 isolated from sea sediment.</title>
        <authorList>
            <person name="Kim W."/>
        </authorList>
    </citation>
    <scope>NUCLEOTIDE SEQUENCE</scope>
    <source>
        <strain evidence="10">CAU 1638</strain>
    </source>
</reference>
<dbReference type="SUPFAM" id="SSF46992">
    <property type="entry name" value="Ribosomal protein S20"/>
    <property type="match status" value="1"/>
</dbReference>
<dbReference type="RefSeq" id="WP_255135068.1">
    <property type="nucleotide sequence ID" value="NZ_CP175953.1"/>
</dbReference>
<dbReference type="NCBIfam" id="TIGR00029">
    <property type="entry name" value="S20"/>
    <property type="match status" value="1"/>
</dbReference>
<dbReference type="FunFam" id="1.20.58.110:FF:000001">
    <property type="entry name" value="30S ribosomal protein S20"/>
    <property type="match status" value="1"/>
</dbReference>
<dbReference type="InterPro" id="IPR002583">
    <property type="entry name" value="Ribosomal_bS20"/>
</dbReference>
<dbReference type="GO" id="GO:0003735">
    <property type="term" value="F:structural constituent of ribosome"/>
    <property type="evidence" value="ECO:0007669"/>
    <property type="project" value="InterPro"/>
</dbReference>
<gene>
    <name evidence="8 10" type="primary">rpsT</name>
    <name evidence="10" type="ORF">NM125_11435</name>
</gene>
<proteinExistence type="inferred from homology"/>
<evidence type="ECO:0000256" key="6">
    <source>
        <dbReference type="ARBA" id="ARBA00023274"/>
    </source>
</evidence>
<dbReference type="GO" id="GO:0005829">
    <property type="term" value="C:cytosol"/>
    <property type="evidence" value="ECO:0007669"/>
    <property type="project" value="TreeGrafter"/>
</dbReference>
<comment type="function">
    <text evidence="1 8">Binds directly to 16S ribosomal RNA.</text>
</comment>
<keyword evidence="6 8" id="KW-0687">Ribonucleoprotein</keyword>
<dbReference type="Proteomes" id="UP001139125">
    <property type="component" value="Unassembled WGS sequence"/>
</dbReference>
<dbReference type="GO" id="GO:0006412">
    <property type="term" value="P:translation"/>
    <property type="evidence" value="ECO:0007669"/>
    <property type="project" value="UniProtKB-UniRule"/>
</dbReference>
<dbReference type="HAMAP" id="MF_00500">
    <property type="entry name" value="Ribosomal_bS20"/>
    <property type="match status" value="1"/>
</dbReference>
<evidence type="ECO:0000256" key="9">
    <source>
        <dbReference type="SAM" id="MobiDB-lite"/>
    </source>
</evidence>
<dbReference type="PANTHER" id="PTHR33398:SF1">
    <property type="entry name" value="SMALL RIBOSOMAL SUBUNIT PROTEIN BS20C"/>
    <property type="match status" value="1"/>
</dbReference>
<evidence type="ECO:0000313" key="11">
    <source>
        <dbReference type="Proteomes" id="UP001139125"/>
    </source>
</evidence>
<sequence>MPITEQAKKRVRQAEKHRDHNRSRKSKMRSLVKNVYEIEDKAKAEEALKEAVSYLDRMSVKGIIHKNNAARKKAQLTKYVNNL</sequence>
<dbReference type="PANTHER" id="PTHR33398">
    <property type="entry name" value="30S RIBOSOMAL PROTEIN S20"/>
    <property type="match status" value="1"/>
</dbReference>